<dbReference type="SUPFAM" id="SSF82649">
    <property type="entry name" value="SufE/NifU"/>
    <property type="match status" value="1"/>
</dbReference>
<dbReference type="AlphaFoldDB" id="A0A4R6S0Q4"/>
<sequence length="143" mass="15920">MDLDSVYTELIMEHNKNSRNKHSLKDADLSEHGHNPSCGDDITLELKFDGDTISDAAFTGSGCAISQASTSIMIDLIKGKSIEEALELVETFIAMIKKDIEDQQELRKLKDAMALKNISNMPARVKCAVLSWHTLKEALKERN</sequence>
<evidence type="ECO:0000313" key="3">
    <source>
        <dbReference type="EMBL" id="TDP93071.1"/>
    </source>
</evidence>
<organism evidence="3 4">
    <name type="scientific">Halanaerobium saccharolyticum</name>
    <dbReference type="NCBI Taxonomy" id="43595"/>
    <lineage>
        <taxon>Bacteria</taxon>
        <taxon>Bacillati</taxon>
        <taxon>Bacillota</taxon>
        <taxon>Clostridia</taxon>
        <taxon>Halanaerobiales</taxon>
        <taxon>Halanaerobiaceae</taxon>
        <taxon>Halanaerobium</taxon>
    </lineage>
</organism>
<dbReference type="FunFam" id="3.90.1010.10:FF:000002">
    <property type="entry name" value="Iron-sulfur cluster assembly scaffold protein NifU"/>
    <property type="match status" value="1"/>
</dbReference>
<comment type="caution">
    <text evidence="3">The sequence shown here is derived from an EMBL/GenBank/DDBJ whole genome shotgun (WGS) entry which is preliminary data.</text>
</comment>
<proteinExistence type="inferred from homology"/>
<dbReference type="GO" id="GO:0051536">
    <property type="term" value="F:iron-sulfur cluster binding"/>
    <property type="evidence" value="ECO:0007669"/>
    <property type="project" value="InterPro"/>
</dbReference>
<evidence type="ECO:0000313" key="4">
    <source>
        <dbReference type="Proteomes" id="UP000295176"/>
    </source>
</evidence>
<name>A0A4R6S0Q4_9FIRM</name>
<dbReference type="RefSeq" id="WP_133530513.1">
    <property type="nucleotide sequence ID" value="NZ_SNXX01000013.1"/>
</dbReference>
<feature type="domain" description="NIF system FeS cluster assembly NifU N-terminal" evidence="2">
    <location>
        <begin position="7"/>
        <end position="126"/>
    </location>
</feature>
<dbReference type="Gene3D" id="3.90.1010.10">
    <property type="match status" value="1"/>
</dbReference>
<evidence type="ECO:0000256" key="1">
    <source>
        <dbReference type="ARBA" id="ARBA00006420"/>
    </source>
</evidence>
<dbReference type="NCBIfam" id="TIGR01994">
    <property type="entry name" value="SUF_scaf_2"/>
    <property type="match status" value="1"/>
</dbReference>
<comment type="similarity">
    <text evidence="1">Belongs to the NifU family.</text>
</comment>
<protein>
    <submittedName>
        <fullName evidence="3">Nitrogen fixation NifU-like protein</fullName>
    </submittedName>
</protein>
<dbReference type="Proteomes" id="UP000295176">
    <property type="component" value="Unassembled WGS sequence"/>
</dbReference>
<dbReference type="InterPro" id="IPR002871">
    <property type="entry name" value="NIF_FeS_clus_asmbl_NifU_N"/>
</dbReference>
<dbReference type="GO" id="GO:0016226">
    <property type="term" value="P:iron-sulfur cluster assembly"/>
    <property type="evidence" value="ECO:0007669"/>
    <property type="project" value="InterPro"/>
</dbReference>
<dbReference type="EMBL" id="SNXX01000013">
    <property type="protein sequence ID" value="TDP93071.1"/>
    <property type="molecule type" value="Genomic_DNA"/>
</dbReference>
<dbReference type="GO" id="GO:0005506">
    <property type="term" value="F:iron ion binding"/>
    <property type="evidence" value="ECO:0007669"/>
    <property type="project" value="InterPro"/>
</dbReference>
<accession>A0A4R6S0Q4</accession>
<dbReference type="Pfam" id="PF01592">
    <property type="entry name" value="NifU_N"/>
    <property type="match status" value="1"/>
</dbReference>
<gene>
    <name evidence="3" type="ORF">C7957_11344</name>
</gene>
<dbReference type="CDD" id="cd06664">
    <property type="entry name" value="IscU_like"/>
    <property type="match status" value="1"/>
</dbReference>
<reference evidence="3 4" key="1">
    <citation type="submission" date="2019-03" db="EMBL/GenBank/DDBJ databases">
        <title>Subsurface microbial communities from deep shales in Ohio and West Virginia, USA.</title>
        <authorList>
            <person name="Wrighton K."/>
        </authorList>
    </citation>
    <scope>NUCLEOTIDE SEQUENCE [LARGE SCALE GENOMIC DNA]</scope>
    <source>
        <strain evidence="3 4">MSL 7</strain>
    </source>
</reference>
<evidence type="ECO:0000259" key="2">
    <source>
        <dbReference type="Pfam" id="PF01592"/>
    </source>
</evidence>
<dbReference type="PANTHER" id="PTHR10093">
    <property type="entry name" value="IRON-SULFUR CLUSTER ASSEMBLY ENZYME NIFU HOMOLOG"/>
    <property type="match status" value="1"/>
</dbReference>